<gene>
    <name evidence="1" type="ORF">C8P68_104327</name>
</gene>
<protein>
    <submittedName>
        <fullName evidence="1">Uncharacterized protein</fullName>
    </submittedName>
</protein>
<proteinExistence type="predicted"/>
<name>A0A2T5J9U5_9SPHI</name>
<sequence>MQQDLSPALVKEVEGKSIWLSHGCTPFAIKIKLLLPSNKQSEYSSINTALSVTGQGFLVFYRQKIIPVNQLTNRFKLLLTINPPVKHDRRYTTTTKRRAHRAYTNP</sequence>
<accession>A0A2T5J9U5</accession>
<comment type="caution">
    <text evidence="1">The sequence shown here is derived from an EMBL/GenBank/DDBJ whole genome shotgun (WGS) entry which is preliminary data.</text>
</comment>
<dbReference type="AlphaFoldDB" id="A0A2T5J9U5"/>
<dbReference type="EMBL" id="QAOQ01000004">
    <property type="protein sequence ID" value="PTQ96836.1"/>
    <property type="molecule type" value="Genomic_DNA"/>
</dbReference>
<reference evidence="1 2" key="1">
    <citation type="submission" date="2018-04" db="EMBL/GenBank/DDBJ databases">
        <title>Genomic Encyclopedia of Archaeal and Bacterial Type Strains, Phase II (KMG-II): from individual species to whole genera.</title>
        <authorList>
            <person name="Goeker M."/>
        </authorList>
    </citation>
    <scope>NUCLEOTIDE SEQUENCE [LARGE SCALE GENOMIC DNA]</scope>
    <source>
        <strain evidence="1 2">DSM 26809</strain>
    </source>
</reference>
<dbReference type="Proteomes" id="UP000244168">
    <property type="component" value="Unassembled WGS sequence"/>
</dbReference>
<keyword evidence="2" id="KW-1185">Reference proteome</keyword>
<organism evidence="1 2">
    <name type="scientific">Mucilaginibacter yixingensis</name>
    <dbReference type="NCBI Taxonomy" id="1295612"/>
    <lineage>
        <taxon>Bacteria</taxon>
        <taxon>Pseudomonadati</taxon>
        <taxon>Bacteroidota</taxon>
        <taxon>Sphingobacteriia</taxon>
        <taxon>Sphingobacteriales</taxon>
        <taxon>Sphingobacteriaceae</taxon>
        <taxon>Mucilaginibacter</taxon>
    </lineage>
</organism>
<evidence type="ECO:0000313" key="2">
    <source>
        <dbReference type="Proteomes" id="UP000244168"/>
    </source>
</evidence>
<evidence type="ECO:0000313" key="1">
    <source>
        <dbReference type="EMBL" id="PTQ96836.1"/>
    </source>
</evidence>